<name>A0ABU5FR37_9STRE</name>
<evidence type="ECO:0008006" key="4">
    <source>
        <dbReference type="Google" id="ProtNLM"/>
    </source>
</evidence>
<keyword evidence="3" id="KW-1185">Reference proteome</keyword>
<gene>
    <name evidence="2" type="ORF">SPC83_00095</name>
</gene>
<evidence type="ECO:0000313" key="3">
    <source>
        <dbReference type="Proteomes" id="UP001272345"/>
    </source>
</evidence>
<dbReference type="Proteomes" id="UP001272345">
    <property type="component" value="Unassembled WGS sequence"/>
</dbReference>
<accession>A0ABU5FR37</accession>
<keyword evidence="1" id="KW-0472">Membrane</keyword>
<keyword evidence="1" id="KW-1133">Transmembrane helix</keyword>
<reference evidence="2 3" key="1">
    <citation type="submission" date="2023-11" db="EMBL/GenBank/DDBJ databases">
        <title>Streptococcus wuxiensis sp. nov., Streptococcus jiangnanensis sp. nov., Streptococcus fermentans sp. nov., three novel members of the genus Streptococcus isolated from breast milk.</title>
        <authorList>
            <person name="Zhou Y."/>
            <person name="Yang B."/>
        </authorList>
    </citation>
    <scope>NUCLEOTIDE SEQUENCE [LARGE SCALE GENOMIC DNA]</scope>
    <source>
        <strain evidence="2 3">21WXBC0057M1</strain>
    </source>
</reference>
<feature type="transmembrane region" description="Helical" evidence="1">
    <location>
        <begin position="49"/>
        <end position="66"/>
    </location>
</feature>
<protein>
    <recommendedName>
        <fullName evidence="4">DUF3137 domain-containing protein</fullName>
    </recommendedName>
</protein>
<dbReference type="RefSeq" id="WP_368037987.1">
    <property type="nucleotide sequence ID" value="NZ_JBFNFE010000001.1"/>
</dbReference>
<comment type="caution">
    <text evidence="2">The sequence shown here is derived from an EMBL/GenBank/DDBJ whole genome shotgun (WGS) entry which is preliminary data.</text>
</comment>
<evidence type="ECO:0000313" key="2">
    <source>
        <dbReference type="EMBL" id="MDY4336528.1"/>
    </source>
</evidence>
<proteinExistence type="predicted"/>
<dbReference type="EMBL" id="JAXHDO010000001">
    <property type="protein sequence ID" value="MDY4336528.1"/>
    <property type="molecule type" value="Genomic_DNA"/>
</dbReference>
<organism evidence="2 3">
    <name type="scientific">Streptococcus wuxiensis</name>
    <dbReference type="NCBI Taxonomy" id="3095078"/>
    <lineage>
        <taxon>Bacteria</taxon>
        <taxon>Bacillati</taxon>
        <taxon>Bacillota</taxon>
        <taxon>Bacilli</taxon>
        <taxon>Lactobacillales</taxon>
        <taxon>Streptococcaceae</taxon>
        <taxon>Streptococcus</taxon>
    </lineage>
</organism>
<feature type="transmembrane region" description="Helical" evidence="1">
    <location>
        <begin position="16"/>
        <end position="37"/>
    </location>
</feature>
<sequence>MKSIKIWWKSVKEKGILKYILEILPSILLTLLSFVVVRNEMVKYINENFIIFLIIILILLLFNYISEVNRAVEINDISSDCDDKIAEKNEKLLKLGDELEQLKQALQSLPYDLLHDFSDILKLENSERITFYLYKENKFINIARHSNNSHFVKTQFGNTFEPNDNYISKCFHNEDDDFFMRVALPDPDTNFDRYCQEMSKDFSNFDKEELKKVTMKSRCYFGKKIYGYDRNPIGVLMIESKKSNLSIMIDGSKKLLSSKEDYRLLSDLIDQKFQFILQSIHKNLRHYYKGVE</sequence>
<keyword evidence="1" id="KW-0812">Transmembrane</keyword>
<evidence type="ECO:0000256" key="1">
    <source>
        <dbReference type="SAM" id="Phobius"/>
    </source>
</evidence>